<evidence type="ECO:0000313" key="1">
    <source>
        <dbReference type="EMBL" id="PNX90397.1"/>
    </source>
</evidence>
<dbReference type="AlphaFoldDB" id="A0A2K3MHY4"/>
<feature type="non-terminal residue" evidence="1">
    <location>
        <position position="104"/>
    </location>
</feature>
<reference evidence="1 2" key="2">
    <citation type="journal article" date="2017" name="Front. Plant Sci.">
        <title>Gene Classification and Mining of Molecular Markers Useful in Red Clover (Trifolium pratense) Breeding.</title>
        <authorList>
            <person name="Istvanek J."/>
            <person name="Dluhosova J."/>
            <person name="Dluhos P."/>
            <person name="Patkova L."/>
            <person name="Nedelnik J."/>
            <person name="Repkova J."/>
        </authorList>
    </citation>
    <scope>NUCLEOTIDE SEQUENCE [LARGE SCALE GENOMIC DNA]</scope>
    <source>
        <strain evidence="2">cv. Tatra</strain>
        <tissue evidence="1">Young leaves</tissue>
    </source>
</reference>
<evidence type="ECO:0000313" key="2">
    <source>
        <dbReference type="Proteomes" id="UP000236291"/>
    </source>
</evidence>
<protein>
    <submittedName>
        <fullName evidence="1">Uncharacterized protein</fullName>
    </submittedName>
</protein>
<accession>A0A2K3MHY4</accession>
<name>A0A2K3MHY4_TRIPR</name>
<gene>
    <name evidence="1" type="ORF">L195_g046521</name>
</gene>
<reference evidence="1 2" key="1">
    <citation type="journal article" date="2014" name="Am. J. Bot.">
        <title>Genome assembly and annotation for red clover (Trifolium pratense; Fabaceae).</title>
        <authorList>
            <person name="Istvanek J."/>
            <person name="Jaros M."/>
            <person name="Krenek A."/>
            <person name="Repkova J."/>
        </authorList>
    </citation>
    <scope>NUCLEOTIDE SEQUENCE [LARGE SCALE GENOMIC DNA]</scope>
    <source>
        <strain evidence="2">cv. Tatra</strain>
        <tissue evidence="1">Young leaves</tissue>
    </source>
</reference>
<comment type="caution">
    <text evidence="1">The sequence shown here is derived from an EMBL/GenBank/DDBJ whole genome shotgun (WGS) entry which is preliminary data.</text>
</comment>
<dbReference type="EMBL" id="ASHM01062718">
    <property type="protein sequence ID" value="PNX90397.1"/>
    <property type="molecule type" value="Genomic_DNA"/>
</dbReference>
<organism evidence="1 2">
    <name type="scientific">Trifolium pratense</name>
    <name type="common">Red clover</name>
    <dbReference type="NCBI Taxonomy" id="57577"/>
    <lineage>
        <taxon>Eukaryota</taxon>
        <taxon>Viridiplantae</taxon>
        <taxon>Streptophyta</taxon>
        <taxon>Embryophyta</taxon>
        <taxon>Tracheophyta</taxon>
        <taxon>Spermatophyta</taxon>
        <taxon>Magnoliopsida</taxon>
        <taxon>eudicotyledons</taxon>
        <taxon>Gunneridae</taxon>
        <taxon>Pentapetalae</taxon>
        <taxon>rosids</taxon>
        <taxon>fabids</taxon>
        <taxon>Fabales</taxon>
        <taxon>Fabaceae</taxon>
        <taxon>Papilionoideae</taxon>
        <taxon>50 kb inversion clade</taxon>
        <taxon>NPAAA clade</taxon>
        <taxon>Hologalegina</taxon>
        <taxon>IRL clade</taxon>
        <taxon>Trifolieae</taxon>
        <taxon>Trifolium</taxon>
    </lineage>
</organism>
<dbReference type="Proteomes" id="UP000236291">
    <property type="component" value="Unassembled WGS sequence"/>
</dbReference>
<proteinExistence type="predicted"/>
<sequence>MTRHSFNENSFYETLNDFLGNPALEFVGFLDPLDVVNKLLRSQHRLVLNAPYCNLRKYLSLDSSCMSLTDIIDSELGIKGYDDQISVASLVPFAAFHIGLQRQI</sequence>